<dbReference type="SUPFAM" id="SSF55729">
    <property type="entry name" value="Acyl-CoA N-acyltransferases (Nat)"/>
    <property type="match status" value="1"/>
</dbReference>
<dbReference type="GO" id="GO:0016746">
    <property type="term" value="F:acyltransferase activity"/>
    <property type="evidence" value="ECO:0007669"/>
    <property type="project" value="UniProtKB-KW"/>
</dbReference>
<keyword evidence="4" id="KW-0443">Lipid metabolism</keyword>
<accession>A0A1H1E4I9</accession>
<dbReference type="InterPro" id="IPR052351">
    <property type="entry name" value="Ornithine_N-alpha-AT"/>
</dbReference>
<organism evidence="6 7">
    <name type="scientific">Tsukamurella pulmonis</name>
    <dbReference type="NCBI Taxonomy" id="47312"/>
    <lineage>
        <taxon>Bacteria</taxon>
        <taxon>Bacillati</taxon>
        <taxon>Actinomycetota</taxon>
        <taxon>Actinomycetes</taxon>
        <taxon>Mycobacteriales</taxon>
        <taxon>Tsukamurellaceae</taxon>
        <taxon>Tsukamurella</taxon>
    </lineage>
</organism>
<dbReference type="STRING" id="47312.SAMN04489765_2021"/>
<keyword evidence="7" id="KW-1185">Reference proteome</keyword>
<dbReference type="InterPro" id="IPR016181">
    <property type="entry name" value="Acyl_CoA_acyltransferase"/>
</dbReference>
<dbReference type="OrthoDB" id="9787072at2"/>
<evidence type="ECO:0000256" key="1">
    <source>
        <dbReference type="ARBA" id="ARBA00005189"/>
    </source>
</evidence>
<dbReference type="GO" id="GO:0006629">
    <property type="term" value="P:lipid metabolic process"/>
    <property type="evidence" value="ECO:0007669"/>
    <property type="project" value="UniProtKB-KW"/>
</dbReference>
<evidence type="ECO:0000256" key="4">
    <source>
        <dbReference type="ARBA" id="ARBA00023098"/>
    </source>
</evidence>
<dbReference type="AlphaFoldDB" id="A0A1H1E4I9"/>
<sequence length="278" mass="30460">MTARVPVGTVLFAATERTPFTVFVAEDPLDIERAQALRYAAFSTEMGAPLPGAVFSERLGRPIDVDRFDDYSAHLLVRHDPTDDIVGCYRIILPAPRGEREVFTTSMFRLSPAFEAMSDEVAEWGRATIDAAHRGGVVSMLLRIALLLFYERSGFQYAMGCMSVRMEDGVHPRAALVSAALGFLADQDALASGDVRVEPIRPVSVDGVPIERLPRPEGADEDLVAPTIRVAVRYGGLVCGPPSYDPDFEMADFLVLFDAERMRSVGTMDEVRSFLAAL</sequence>
<comment type="pathway">
    <text evidence="1">Lipid metabolism.</text>
</comment>
<keyword evidence="2" id="KW-0444">Lipid biosynthesis</keyword>
<reference evidence="7" key="1">
    <citation type="submission" date="2016-10" db="EMBL/GenBank/DDBJ databases">
        <authorList>
            <person name="Varghese N."/>
            <person name="Submissions S."/>
        </authorList>
    </citation>
    <scope>NUCLEOTIDE SEQUENCE [LARGE SCALE GENOMIC DNA]</scope>
    <source>
        <strain evidence="7">DSM 44142</strain>
    </source>
</reference>
<evidence type="ECO:0000256" key="2">
    <source>
        <dbReference type="ARBA" id="ARBA00022516"/>
    </source>
</evidence>
<protein>
    <submittedName>
        <fullName evidence="6">Putative hemolysin</fullName>
    </submittedName>
</protein>
<evidence type="ECO:0000313" key="6">
    <source>
        <dbReference type="EMBL" id="SDQ83399.1"/>
    </source>
</evidence>
<evidence type="ECO:0000256" key="3">
    <source>
        <dbReference type="ARBA" id="ARBA00022679"/>
    </source>
</evidence>
<dbReference type="PANTHER" id="PTHR37323">
    <property type="entry name" value="GCN5-RELATED N-ACETYLTRANSFERASE"/>
    <property type="match status" value="1"/>
</dbReference>
<proteinExistence type="predicted"/>
<evidence type="ECO:0000256" key="5">
    <source>
        <dbReference type="ARBA" id="ARBA00023315"/>
    </source>
</evidence>
<evidence type="ECO:0000313" key="7">
    <source>
        <dbReference type="Proteomes" id="UP000183053"/>
    </source>
</evidence>
<keyword evidence="3" id="KW-0808">Transferase</keyword>
<dbReference type="RefSeq" id="WP_068565655.1">
    <property type="nucleotide sequence ID" value="NZ_FNLF01000002.1"/>
</dbReference>
<dbReference type="EMBL" id="FNLF01000002">
    <property type="protein sequence ID" value="SDQ83399.1"/>
    <property type="molecule type" value="Genomic_DNA"/>
</dbReference>
<gene>
    <name evidence="6" type="ORF">SAMN04489765_2021</name>
</gene>
<dbReference type="PANTHER" id="PTHR37323:SF1">
    <property type="entry name" value="L-ORNITHINE N(ALPHA)-ACYLTRANSFERASE"/>
    <property type="match status" value="1"/>
</dbReference>
<name>A0A1H1E4I9_9ACTN</name>
<dbReference type="Proteomes" id="UP000183053">
    <property type="component" value="Unassembled WGS sequence"/>
</dbReference>
<keyword evidence="5" id="KW-0012">Acyltransferase</keyword>
<dbReference type="Gene3D" id="3.40.630.30">
    <property type="match status" value="1"/>
</dbReference>
<dbReference type="Pfam" id="PF13444">
    <property type="entry name" value="Acetyltransf_5"/>
    <property type="match status" value="1"/>
</dbReference>